<evidence type="ECO:0000313" key="1">
    <source>
        <dbReference type="EMBL" id="GBP70814.1"/>
    </source>
</evidence>
<protein>
    <submittedName>
        <fullName evidence="1">Uncharacterized protein</fullName>
    </submittedName>
</protein>
<keyword evidence="2" id="KW-1185">Reference proteome</keyword>
<dbReference type="EMBL" id="BGZK01001087">
    <property type="protein sequence ID" value="GBP70814.1"/>
    <property type="molecule type" value="Genomic_DNA"/>
</dbReference>
<reference evidence="1 2" key="1">
    <citation type="journal article" date="2019" name="Commun. Biol.">
        <title>The bagworm genome reveals a unique fibroin gene that provides high tensile strength.</title>
        <authorList>
            <person name="Kono N."/>
            <person name="Nakamura H."/>
            <person name="Ohtoshi R."/>
            <person name="Tomita M."/>
            <person name="Numata K."/>
            <person name="Arakawa K."/>
        </authorList>
    </citation>
    <scope>NUCLEOTIDE SEQUENCE [LARGE SCALE GENOMIC DNA]</scope>
</reference>
<proteinExistence type="predicted"/>
<gene>
    <name evidence="1" type="ORF">EVAR_54327_1</name>
</gene>
<evidence type="ECO:0000313" key="2">
    <source>
        <dbReference type="Proteomes" id="UP000299102"/>
    </source>
</evidence>
<dbReference type="Proteomes" id="UP000299102">
    <property type="component" value="Unassembled WGS sequence"/>
</dbReference>
<comment type="caution">
    <text evidence="1">The sequence shown here is derived from an EMBL/GenBank/DDBJ whole genome shotgun (WGS) entry which is preliminary data.</text>
</comment>
<name>A0A4C1Y7E1_EUMVA</name>
<organism evidence="1 2">
    <name type="scientific">Eumeta variegata</name>
    <name type="common">Bagworm moth</name>
    <name type="synonym">Eumeta japonica</name>
    <dbReference type="NCBI Taxonomy" id="151549"/>
    <lineage>
        <taxon>Eukaryota</taxon>
        <taxon>Metazoa</taxon>
        <taxon>Ecdysozoa</taxon>
        <taxon>Arthropoda</taxon>
        <taxon>Hexapoda</taxon>
        <taxon>Insecta</taxon>
        <taxon>Pterygota</taxon>
        <taxon>Neoptera</taxon>
        <taxon>Endopterygota</taxon>
        <taxon>Lepidoptera</taxon>
        <taxon>Glossata</taxon>
        <taxon>Ditrysia</taxon>
        <taxon>Tineoidea</taxon>
        <taxon>Psychidae</taxon>
        <taxon>Oiketicinae</taxon>
        <taxon>Eumeta</taxon>
    </lineage>
</organism>
<dbReference type="AlphaFoldDB" id="A0A4C1Y7E1"/>
<accession>A0A4C1Y7E1</accession>
<sequence length="112" mass="12127">MCHPTARRGGAGAGGRGPFSLRFLTGHPFTGVRIAQHALGQREVYSCTFLSKDAAPLNSHGAHTVLKPNNTLVYLSHTELTPDYDMPVKELSTILADVGSTWIRVLECNEPP</sequence>